<evidence type="ECO:0000313" key="2">
    <source>
        <dbReference type="EMBL" id="MBA4618104.1"/>
    </source>
</evidence>
<protein>
    <submittedName>
        <fullName evidence="2">Uncharacterized protein</fullName>
    </submittedName>
</protein>
<feature type="compositionally biased region" description="Basic residues" evidence="1">
    <location>
        <begin position="56"/>
        <end position="67"/>
    </location>
</feature>
<organism evidence="2">
    <name type="scientific">Opuntia streptacantha</name>
    <name type="common">Prickly pear cactus</name>
    <name type="synonym">Opuntia cardona</name>
    <dbReference type="NCBI Taxonomy" id="393608"/>
    <lineage>
        <taxon>Eukaryota</taxon>
        <taxon>Viridiplantae</taxon>
        <taxon>Streptophyta</taxon>
        <taxon>Embryophyta</taxon>
        <taxon>Tracheophyta</taxon>
        <taxon>Spermatophyta</taxon>
        <taxon>Magnoliopsida</taxon>
        <taxon>eudicotyledons</taxon>
        <taxon>Gunneridae</taxon>
        <taxon>Pentapetalae</taxon>
        <taxon>Caryophyllales</taxon>
        <taxon>Cactineae</taxon>
        <taxon>Cactaceae</taxon>
        <taxon>Opuntioideae</taxon>
        <taxon>Opuntia</taxon>
    </lineage>
</organism>
<dbReference type="AlphaFoldDB" id="A0A7C9CL09"/>
<feature type="compositionally biased region" description="Basic and acidic residues" evidence="1">
    <location>
        <begin position="123"/>
        <end position="146"/>
    </location>
</feature>
<feature type="compositionally biased region" description="Basic residues" evidence="1">
    <location>
        <begin position="36"/>
        <end position="45"/>
    </location>
</feature>
<reference evidence="2" key="1">
    <citation type="journal article" date="2013" name="J. Plant Res.">
        <title>Effect of fungi and light on seed germination of three Opuntia species from semiarid lands of central Mexico.</title>
        <authorList>
            <person name="Delgado-Sanchez P."/>
            <person name="Jimenez-Bremont J.F."/>
            <person name="Guerrero-Gonzalez Mde L."/>
            <person name="Flores J."/>
        </authorList>
    </citation>
    <scope>NUCLEOTIDE SEQUENCE</scope>
    <source>
        <tissue evidence="2">Cladode</tissue>
    </source>
</reference>
<feature type="region of interest" description="Disordered" evidence="1">
    <location>
        <begin position="36"/>
        <end position="146"/>
    </location>
</feature>
<reference evidence="2" key="2">
    <citation type="submission" date="2020-07" db="EMBL/GenBank/DDBJ databases">
        <authorList>
            <person name="Vera ALvarez R."/>
            <person name="Arias-Moreno D.M."/>
            <person name="Jimenez-Jacinto V."/>
            <person name="Jimenez-Bremont J.F."/>
            <person name="Swaminathan K."/>
            <person name="Moose S.P."/>
            <person name="Guerrero-Gonzalez M.L."/>
            <person name="Marino-Ramirez L."/>
            <person name="Landsman D."/>
            <person name="Rodriguez-Kessler M."/>
            <person name="Delgado-Sanchez P."/>
        </authorList>
    </citation>
    <scope>NUCLEOTIDE SEQUENCE</scope>
    <source>
        <tissue evidence="2">Cladode</tissue>
    </source>
</reference>
<sequence>MPVQHHLSTAFCHVEATNLSSPQQTFRLEVSKLAKPHRPYPRRRERLPPRRPPPGCRRRCRLHHRHDPRPENKCFNSPHAVHSADEAASGGYVKGLQHPGVELNSDREVHAKRRRSNINSDLSVDHHDGARRDRSEIGEKLRDSVS</sequence>
<name>A0A7C9CL09_OPUST</name>
<evidence type="ECO:0000256" key="1">
    <source>
        <dbReference type="SAM" id="MobiDB-lite"/>
    </source>
</evidence>
<dbReference type="EMBL" id="GISG01018955">
    <property type="protein sequence ID" value="MBA4618104.1"/>
    <property type="molecule type" value="Transcribed_RNA"/>
</dbReference>
<accession>A0A7C9CL09</accession>
<proteinExistence type="predicted"/>